<comment type="caution">
    <text evidence="1">The sequence shown here is derived from an EMBL/GenBank/DDBJ whole genome shotgun (WGS) entry which is preliminary data.</text>
</comment>
<accession>A0A5B7CK72</accession>
<evidence type="ECO:0000313" key="1">
    <source>
        <dbReference type="EMBL" id="MPC09528.1"/>
    </source>
</evidence>
<gene>
    <name evidence="1" type="ORF">E2C01_002142</name>
</gene>
<dbReference type="AlphaFoldDB" id="A0A5B7CK72"/>
<protein>
    <submittedName>
        <fullName evidence="1">Uncharacterized protein</fullName>
    </submittedName>
</protein>
<proteinExistence type="predicted"/>
<name>A0A5B7CK72_PORTR</name>
<keyword evidence="2" id="KW-1185">Reference proteome</keyword>
<evidence type="ECO:0000313" key="2">
    <source>
        <dbReference type="Proteomes" id="UP000324222"/>
    </source>
</evidence>
<organism evidence="1 2">
    <name type="scientific">Portunus trituberculatus</name>
    <name type="common">Swimming crab</name>
    <name type="synonym">Neptunus trituberculatus</name>
    <dbReference type="NCBI Taxonomy" id="210409"/>
    <lineage>
        <taxon>Eukaryota</taxon>
        <taxon>Metazoa</taxon>
        <taxon>Ecdysozoa</taxon>
        <taxon>Arthropoda</taxon>
        <taxon>Crustacea</taxon>
        <taxon>Multicrustacea</taxon>
        <taxon>Malacostraca</taxon>
        <taxon>Eumalacostraca</taxon>
        <taxon>Eucarida</taxon>
        <taxon>Decapoda</taxon>
        <taxon>Pleocyemata</taxon>
        <taxon>Brachyura</taxon>
        <taxon>Eubrachyura</taxon>
        <taxon>Portunoidea</taxon>
        <taxon>Portunidae</taxon>
        <taxon>Portuninae</taxon>
        <taxon>Portunus</taxon>
    </lineage>
</organism>
<dbReference type="EMBL" id="VSRR010000073">
    <property type="protein sequence ID" value="MPC09528.1"/>
    <property type="molecule type" value="Genomic_DNA"/>
</dbReference>
<reference evidence="1 2" key="1">
    <citation type="submission" date="2019-05" db="EMBL/GenBank/DDBJ databases">
        <title>Another draft genome of Portunus trituberculatus and its Hox gene families provides insights of decapod evolution.</title>
        <authorList>
            <person name="Jeong J.-H."/>
            <person name="Song I."/>
            <person name="Kim S."/>
            <person name="Choi T."/>
            <person name="Kim D."/>
            <person name="Ryu S."/>
            <person name="Kim W."/>
        </authorList>
    </citation>
    <scope>NUCLEOTIDE SEQUENCE [LARGE SCALE GENOMIC DNA]</scope>
    <source>
        <tissue evidence="1">Muscle</tissue>
    </source>
</reference>
<dbReference type="Proteomes" id="UP000324222">
    <property type="component" value="Unassembled WGS sequence"/>
</dbReference>
<sequence>MLRMTNGCRDTDTLPTVPAAAITDSVPLSLVLLLPPAPSLMPSPTPPVAVLLLLLLPPAGEGLQWGLREGGGGGGTCLFSHLLIHFHTRHAVWVEGLLQYWTPGCGLDL</sequence>